<reference evidence="3 4" key="1">
    <citation type="submission" date="2014-12" db="EMBL/GenBank/DDBJ databases">
        <title>Draft genome sequences of 29 type strains of Enterococci.</title>
        <authorList>
            <person name="Zhong Z."/>
            <person name="Sun Z."/>
            <person name="Liu W."/>
            <person name="Zhang W."/>
            <person name="Zhang H."/>
        </authorList>
    </citation>
    <scope>NUCLEOTIDE SEQUENCE [LARGE SCALE GENOMIC DNA]</scope>
    <source>
        <strain evidence="3 4">DSM 17029</strain>
    </source>
</reference>
<feature type="region of interest" description="Disordered" evidence="1">
    <location>
        <begin position="315"/>
        <end position="360"/>
    </location>
</feature>
<dbReference type="Gene3D" id="2.170.120.30">
    <property type="match status" value="1"/>
</dbReference>
<accession>A0A1L8RIZ4</accession>
<dbReference type="RefSeq" id="WP_067390718.1">
    <property type="nucleotide sequence ID" value="NZ_JXKH01000002.1"/>
</dbReference>
<dbReference type="STRING" id="214095.RU97_GL001253"/>
<evidence type="ECO:0008006" key="5">
    <source>
        <dbReference type="Google" id="ProtNLM"/>
    </source>
</evidence>
<organism evidence="3 4">
    <name type="scientific">Enterococcus canis</name>
    <dbReference type="NCBI Taxonomy" id="214095"/>
    <lineage>
        <taxon>Bacteria</taxon>
        <taxon>Bacillati</taxon>
        <taxon>Bacillota</taxon>
        <taxon>Bacilli</taxon>
        <taxon>Lactobacillales</taxon>
        <taxon>Enterococcaceae</taxon>
        <taxon>Enterococcus</taxon>
    </lineage>
</organism>
<dbReference type="Pfam" id="PF07949">
    <property type="entry name" value="YbbR"/>
    <property type="match status" value="2"/>
</dbReference>
<gene>
    <name evidence="3" type="ORF">RU97_GL001253</name>
</gene>
<keyword evidence="4" id="KW-1185">Reference proteome</keyword>
<dbReference type="Proteomes" id="UP000181884">
    <property type="component" value="Unassembled WGS sequence"/>
</dbReference>
<name>A0A1L8RIZ4_9ENTE</name>
<dbReference type="Gene3D" id="2.170.120.40">
    <property type="entry name" value="YbbR-like domain"/>
    <property type="match status" value="2"/>
</dbReference>
<evidence type="ECO:0000313" key="4">
    <source>
        <dbReference type="Proteomes" id="UP000181884"/>
    </source>
</evidence>
<dbReference type="EMBL" id="JXKH01000002">
    <property type="protein sequence ID" value="OJG19682.1"/>
    <property type="molecule type" value="Genomic_DNA"/>
</dbReference>
<dbReference type="InterPro" id="IPR012505">
    <property type="entry name" value="YbbR"/>
</dbReference>
<dbReference type="AlphaFoldDB" id="A0A1L8RIZ4"/>
<dbReference type="PANTHER" id="PTHR37804">
    <property type="entry name" value="CDAA REGULATORY PROTEIN CDAR"/>
    <property type="match status" value="1"/>
</dbReference>
<dbReference type="PANTHER" id="PTHR37804:SF1">
    <property type="entry name" value="CDAA REGULATORY PROTEIN CDAR"/>
    <property type="match status" value="1"/>
</dbReference>
<proteinExistence type="predicted"/>
<dbReference type="InterPro" id="IPR053154">
    <property type="entry name" value="c-di-AMP_regulator"/>
</dbReference>
<sequence>MRNFLKSRWFYRLLALFFALLLFFNANSGGNRSASSTAQTYNETLHNIPIQVLYDQDKYFISGFDDNATVYLSSTNLFRLKTETTESTRNFRVVADVQNAGVGTVEVPLRVQGLNNSVSAEIEPTSVSITVEEKNSKQFTVEPVIPDDLTSDGFEVHSATVSPKQVAITTGAETMQEIDKVVATLPSGQNQVSDFSQKATVQALDKDGHVLPAVIDPAEVTVNVSLEAPVKTVTIKPVASGTQPGTVAHYAFTSSQDTVEIHGGLSVLQAIDQIEVPVDITNQLQTETKNVRVPDGNGYTVTPAQIEIHVVPVLKPTDSSTSSSPPQSSTTTESTSTSTATTTETQTSESTAQESQSSTD</sequence>
<evidence type="ECO:0000256" key="1">
    <source>
        <dbReference type="SAM" id="MobiDB-lite"/>
    </source>
</evidence>
<keyword evidence="2" id="KW-0732">Signal</keyword>
<protein>
    <recommendedName>
        <fullName evidence="5">YbbR-like protein</fullName>
    </recommendedName>
</protein>
<feature type="signal peptide" evidence="2">
    <location>
        <begin position="1"/>
        <end position="28"/>
    </location>
</feature>
<evidence type="ECO:0000256" key="2">
    <source>
        <dbReference type="SAM" id="SignalP"/>
    </source>
</evidence>
<feature type="chain" id="PRO_5039409107" description="YbbR-like protein" evidence="2">
    <location>
        <begin position="29"/>
        <end position="360"/>
    </location>
</feature>
<evidence type="ECO:0000313" key="3">
    <source>
        <dbReference type="EMBL" id="OJG19682.1"/>
    </source>
</evidence>
<comment type="caution">
    <text evidence="3">The sequence shown here is derived from an EMBL/GenBank/DDBJ whole genome shotgun (WGS) entry which is preliminary data.</text>
</comment>
<feature type="compositionally biased region" description="Low complexity" evidence="1">
    <location>
        <begin position="317"/>
        <end position="360"/>
    </location>
</feature>